<feature type="region of interest" description="Disordered" evidence="1">
    <location>
        <begin position="63"/>
        <end position="94"/>
    </location>
</feature>
<evidence type="ECO:0000256" key="1">
    <source>
        <dbReference type="SAM" id="MobiDB-lite"/>
    </source>
</evidence>
<feature type="region of interest" description="Disordered" evidence="1">
    <location>
        <begin position="114"/>
        <end position="274"/>
    </location>
</feature>
<organism evidence="3 4">
    <name type="scientific">Leishmania martiniquensis</name>
    <dbReference type="NCBI Taxonomy" id="1580590"/>
    <lineage>
        <taxon>Eukaryota</taxon>
        <taxon>Discoba</taxon>
        <taxon>Euglenozoa</taxon>
        <taxon>Kinetoplastea</taxon>
        <taxon>Metakinetoplastina</taxon>
        <taxon>Trypanosomatida</taxon>
        <taxon>Trypanosomatidae</taxon>
        <taxon>Leishmaniinae</taxon>
        <taxon>Leishmania</taxon>
    </lineage>
</organism>
<feature type="compositionally biased region" description="Polar residues" evidence="1">
    <location>
        <begin position="239"/>
        <end position="257"/>
    </location>
</feature>
<feature type="transmembrane region" description="Helical" evidence="2">
    <location>
        <begin position="873"/>
        <end position="896"/>
    </location>
</feature>
<feature type="region of interest" description="Disordered" evidence="1">
    <location>
        <begin position="333"/>
        <end position="413"/>
    </location>
</feature>
<dbReference type="GeneID" id="92512788"/>
<feature type="compositionally biased region" description="Polar residues" evidence="1">
    <location>
        <begin position="1"/>
        <end position="25"/>
    </location>
</feature>
<sequence>MSAGQVSSPLSSSDCSTARASPSNLRSDDVSDNNSTGFEAVTQSKPPLSVGAASVATLPASDAFASPRSGRNGSVGVPSSVCTTTTVAQGRGPNQERFASFISTKSSALLIPSSVNDARPSGLAQSLPLAPNEAASGPLNRPRGMSQASGEAVGERPADYSTTAPPSLQRLPLPENVGDASVKSSKLSVPQSAASSPLAPSSRGAENGRWRRANTIGGANGFSPLPPLAPPVRRPPLPSTTGSRSVKSLNSPSQLTTADGAKTSPLGASTGSAADTMVQPLATVRTTEDGESGWWEAVCRLVANRAEQVSTYLENLVDPGGVAAAAATEAPAGYASRARGSQRVPRSPIGSTSIGGSASMSSDSGVTYGRNGRSPPARAQLSSAAGRGQRALFEPFNNTAARPSGTGRENSEGSLTLPLDLVVIDPSQGPLFNKPTASQPTVSIVRRDAVNDSFTGDDDKSVSDVDYYAGEPNTYVVDLLSALRGYQSSPTEPFGHLVAAALASRSKEAPVRGFEIAAADHNPYLVRLILDSGTLDEADAEAQRHVKETMAELFSVSDGVLSPAIYEYLTSFFRMPFMRLSHREYTMLKRSGFEYIKLMYDHQHVLPDEPLHSILINQSRMMQILNLIFMVVQLCAIIFSTVAIALVLAKWMVANGGSLQNFGFYTLIVYGGGWALNLICIICTVRSRQDEAQYEPRYDDGEYVMVPSPYLAVVPVLPLFDMFCLIAYVRALKQKRMIYAHNIVACSRLSSIFYATLFAFPQLITQAYFNNIQTSIDAQLRHSWPYIVLVVATVTQWCLALIGYAWLLFTHDSIDGFGFACFNVGKVPHILERHTAAAHVLHFVMASVLETNVFLLTTTAIALPVAICGYYHVTILVLSSFTIVYILLVYAAIILIEGSTVRISFSSVPLLLIQLALLVSSERVGAEECASFRHLYFRQTFIFGYLSWGAYFTFFVVWLILMVKWCVLLKTEVNLFPRLLWPLARRDTRFTSQTKADAGMETSPTDTSSGGAA</sequence>
<evidence type="ECO:0000256" key="2">
    <source>
        <dbReference type="SAM" id="Phobius"/>
    </source>
</evidence>
<evidence type="ECO:0000313" key="3">
    <source>
        <dbReference type="EMBL" id="KAG5469478.1"/>
    </source>
</evidence>
<feature type="region of interest" description="Disordered" evidence="1">
    <location>
        <begin position="994"/>
        <end position="1013"/>
    </location>
</feature>
<accession>A0A836KKW8</accession>
<feature type="transmembrane region" description="Helical" evidence="2">
    <location>
        <begin position="941"/>
        <end position="961"/>
    </location>
</feature>
<feature type="transmembrane region" description="Helical" evidence="2">
    <location>
        <begin position="743"/>
        <end position="764"/>
    </location>
</feature>
<proteinExistence type="predicted"/>
<protein>
    <recommendedName>
        <fullName evidence="5">Transmembrane protein</fullName>
    </recommendedName>
</protein>
<keyword evidence="2" id="KW-0472">Membrane</keyword>
<reference evidence="4" key="1">
    <citation type="journal article" date="2021" name="Microbiol. Resour. Announc.">
        <title>LGAAP: Leishmaniinae Genome Assembly and Annotation Pipeline.</title>
        <authorList>
            <person name="Almutairi H."/>
            <person name="Urbaniak M.D."/>
            <person name="Bates M.D."/>
            <person name="Jariyapan N."/>
            <person name="Kwakye-Nuako G."/>
            <person name="Thomaz-Soccol V."/>
            <person name="Al-Salem W.S."/>
            <person name="Dillon R.J."/>
            <person name="Bates P.A."/>
            <person name="Gatherer D."/>
        </authorList>
    </citation>
    <scope>NUCLEOTIDE SEQUENCE [LARGE SCALE GENOMIC DNA]</scope>
</reference>
<keyword evidence="2" id="KW-0812">Transmembrane</keyword>
<feature type="transmembrane region" description="Helical" evidence="2">
    <location>
        <begin position="664"/>
        <end position="687"/>
    </location>
</feature>
<dbReference type="Proteomes" id="UP000673552">
    <property type="component" value="Unassembled WGS sequence"/>
</dbReference>
<dbReference type="KEGG" id="lmat:92512788"/>
<feature type="transmembrane region" description="Helical" evidence="2">
    <location>
        <begin position="627"/>
        <end position="652"/>
    </location>
</feature>
<feature type="transmembrane region" description="Helical" evidence="2">
    <location>
        <begin position="840"/>
        <end position="867"/>
    </location>
</feature>
<keyword evidence="2" id="KW-1133">Transmembrane helix</keyword>
<dbReference type="RefSeq" id="XP_067175651.1">
    <property type="nucleotide sequence ID" value="XM_067320276.1"/>
</dbReference>
<evidence type="ECO:0008006" key="5">
    <source>
        <dbReference type="Google" id="ProtNLM"/>
    </source>
</evidence>
<feature type="compositionally biased region" description="Polar residues" evidence="1">
    <location>
        <begin position="1002"/>
        <end position="1013"/>
    </location>
</feature>
<feature type="compositionally biased region" description="Polar residues" evidence="1">
    <location>
        <begin position="32"/>
        <end position="46"/>
    </location>
</feature>
<dbReference type="AlphaFoldDB" id="A0A836KKW8"/>
<feature type="compositionally biased region" description="Pro residues" evidence="1">
    <location>
        <begin position="224"/>
        <end position="238"/>
    </location>
</feature>
<feature type="compositionally biased region" description="Low complexity" evidence="1">
    <location>
        <begin position="347"/>
        <end position="365"/>
    </location>
</feature>
<feature type="region of interest" description="Disordered" evidence="1">
    <location>
        <begin position="1"/>
        <end position="50"/>
    </location>
</feature>
<dbReference type="OrthoDB" id="249280at2759"/>
<reference evidence="4" key="2">
    <citation type="journal article" date="2021" name="Sci. Data">
        <title>Chromosome-scale genome sequencing, assembly and annotation of six genomes from subfamily Leishmaniinae.</title>
        <authorList>
            <person name="Almutairi H."/>
            <person name="Urbaniak M.D."/>
            <person name="Bates M.D."/>
            <person name="Jariyapan N."/>
            <person name="Kwakye-Nuako G."/>
            <person name="Thomaz Soccol V."/>
            <person name="Al-Salem W.S."/>
            <person name="Dillon R.J."/>
            <person name="Bates P.A."/>
            <person name="Gatherer D."/>
        </authorList>
    </citation>
    <scope>NUCLEOTIDE SEQUENCE [LARGE SCALE GENOMIC DNA]</scope>
</reference>
<dbReference type="EMBL" id="JAFEUZ010000033">
    <property type="protein sequence ID" value="KAG5469478.1"/>
    <property type="molecule type" value="Genomic_DNA"/>
</dbReference>
<evidence type="ECO:0000313" key="4">
    <source>
        <dbReference type="Proteomes" id="UP000673552"/>
    </source>
</evidence>
<feature type="transmembrane region" description="Helical" evidence="2">
    <location>
        <begin position="707"/>
        <end position="731"/>
    </location>
</feature>
<feature type="transmembrane region" description="Helical" evidence="2">
    <location>
        <begin position="784"/>
        <end position="809"/>
    </location>
</feature>
<feature type="compositionally biased region" description="Low complexity" evidence="1">
    <location>
        <begin position="188"/>
        <end position="202"/>
    </location>
</feature>
<comment type="caution">
    <text evidence="3">The sequence shown here is derived from an EMBL/GenBank/DDBJ whole genome shotgun (WGS) entry which is preliminary data.</text>
</comment>
<name>A0A836KKW8_9TRYP</name>
<gene>
    <name evidence="3" type="ORF">LSCM1_02699</name>
</gene>
<keyword evidence="4" id="KW-1185">Reference proteome</keyword>